<proteinExistence type="predicted"/>
<dbReference type="RefSeq" id="WP_147073574.1">
    <property type="nucleotide sequence ID" value="NZ_BHVU01000430.1"/>
</dbReference>
<dbReference type="AlphaFoldDB" id="A0A510PP99"/>
<feature type="domain" description="Methyltransferase type 11" evidence="1">
    <location>
        <begin position="86"/>
        <end position="139"/>
    </location>
</feature>
<reference evidence="2 3" key="1">
    <citation type="journal article" date="2019" name="Appl. Environ. Microbiol.">
        <title>Co-occurrence of broad and narrow host-range viruses infecting the toxic bloom-forming cyanobacterium Microcystis aeruginosa.</title>
        <authorList>
            <person name="Morimoto D."/>
            <person name="Tominaga K."/>
            <person name="Nishimura Y."/>
            <person name="Yoshida N."/>
            <person name="Kimura S."/>
            <person name="Sako Y."/>
            <person name="Yoshida T."/>
        </authorList>
    </citation>
    <scope>NUCLEOTIDE SEQUENCE [LARGE SCALE GENOMIC DNA]</scope>
    <source>
        <strain evidence="2 3">11-30S32</strain>
    </source>
</reference>
<dbReference type="EMBL" id="BHVU01000430">
    <property type="protein sequence ID" value="GCA95665.1"/>
    <property type="molecule type" value="Genomic_DNA"/>
</dbReference>
<sequence length="235" mass="27196">MDSNQKYFQYFTFGLGRIIDKILYQKRREIFECFITEMSPTEKDTVLDIGVSDEDHPSSNLLEKLYPYTNRITAVGIHDFNHLEEVYPGLTFVLADGRNLPFADNSFDYVYSHAVLEHTGSRNSQLVFLAEAFRVAIKGVFITTPNRSHPVEFHTAIPLLHYLPHNWYRKIYSLLGKKFYAQEENLNLLTAKDLLNLGCRLQSRGVKIKLRDTKFLFFSANLILIMKNCDRCGLG</sequence>
<dbReference type="GO" id="GO:0008757">
    <property type="term" value="F:S-adenosylmethionine-dependent methyltransferase activity"/>
    <property type="evidence" value="ECO:0007669"/>
    <property type="project" value="InterPro"/>
</dbReference>
<organism evidence="2 3">
    <name type="scientific">Microcystis aeruginosa 11-30S32</name>
    <dbReference type="NCBI Taxonomy" id="2358142"/>
    <lineage>
        <taxon>Bacteria</taxon>
        <taxon>Bacillati</taxon>
        <taxon>Cyanobacteriota</taxon>
        <taxon>Cyanophyceae</taxon>
        <taxon>Oscillatoriophycideae</taxon>
        <taxon>Chroococcales</taxon>
        <taxon>Microcystaceae</taxon>
        <taxon>Microcystis</taxon>
    </lineage>
</organism>
<evidence type="ECO:0000259" key="1">
    <source>
        <dbReference type="Pfam" id="PF08241"/>
    </source>
</evidence>
<dbReference type="Proteomes" id="UP000321223">
    <property type="component" value="Unassembled WGS sequence"/>
</dbReference>
<name>A0A510PP99_MICAE</name>
<dbReference type="Gene3D" id="3.40.50.150">
    <property type="entry name" value="Vaccinia Virus protein VP39"/>
    <property type="match status" value="1"/>
</dbReference>
<evidence type="ECO:0000313" key="2">
    <source>
        <dbReference type="EMBL" id="GCA95665.1"/>
    </source>
</evidence>
<dbReference type="SUPFAM" id="SSF53335">
    <property type="entry name" value="S-adenosyl-L-methionine-dependent methyltransferases"/>
    <property type="match status" value="1"/>
</dbReference>
<accession>A0A510PP99</accession>
<evidence type="ECO:0000313" key="3">
    <source>
        <dbReference type="Proteomes" id="UP000321223"/>
    </source>
</evidence>
<protein>
    <recommendedName>
        <fullName evidence="1">Methyltransferase type 11 domain-containing protein</fullName>
    </recommendedName>
</protein>
<dbReference type="InterPro" id="IPR029063">
    <property type="entry name" value="SAM-dependent_MTases_sf"/>
</dbReference>
<comment type="caution">
    <text evidence="2">The sequence shown here is derived from an EMBL/GenBank/DDBJ whole genome shotgun (WGS) entry which is preliminary data.</text>
</comment>
<dbReference type="InterPro" id="IPR013216">
    <property type="entry name" value="Methyltransf_11"/>
</dbReference>
<gene>
    <name evidence="2" type="ORF">MAE30S32_43170</name>
</gene>
<dbReference type="Pfam" id="PF08241">
    <property type="entry name" value="Methyltransf_11"/>
    <property type="match status" value="1"/>
</dbReference>